<organism evidence="2">
    <name type="scientific">Panicum hallii</name>
    <dbReference type="NCBI Taxonomy" id="206008"/>
    <lineage>
        <taxon>Eukaryota</taxon>
        <taxon>Viridiplantae</taxon>
        <taxon>Streptophyta</taxon>
        <taxon>Embryophyta</taxon>
        <taxon>Tracheophyta</taxon>
        <taxon>Spermatophyta</taxon>
        <taxon>Magnoliopsida</taxon>
        <taxon>Liliopsida</taxon>
        <taxon>Poales</taxon>
        <taxon>Poaceae</taxon>
        <taxon>PACMAD clade</taxon>
        <taxon>Panicoideae</taxon>
        <taxon>Panicodae</taxon>
        <taxon>Paniceae</taxon>
        <taxon>Panicinae</taxon>
        <taxon>Panicum</taxon>
        <taxon>Panicum sect. Panicum</taxon>
    </lineage>
</organism>
<accession>A0A2S3IDF1</accession>
<dbReference type="EMBL" id="CM008053">
    <property type="protein sequence ID" value="PAN41818.1"/>
    <property type="molecule type" value="Genomic_DNA"/>
</dbReference>
<feature type="compositionally biased region" description="Pro residues" evidence="1">
    <location>
        <begin position="63"/>
        <end position="78"/>
    </location>
</feature>
<proteinExistence type="predicted"/>
<gene>
    <name evidence="2" type="ORF">PAHAL_8G071700</name>
</gene>
<name>A0A2S3IDF1_9POAL</name>
<protein>
    <submittedName>
        <fullName evidence="2">Uncharacterized protein</fullName>
    </submittedName>
</protein>
<evidence type="ECO:0000313" key="2">
    <source>
        <dbReference type="EMBL" id="PAN41818.1"/>
    </source>
</evidence>
<dbReference type="Gramene" id="PAN41818">
    <property type="protein sequence ID" value="PAN41818"/>
    <property type="gene ID" value="PAHAL_8G071700"/>
</dbReference>
<evidence type="ECO:0000256" key="1">
    <source>
        <dbReference type="SAM" id="MobiDB-lite"/>
    </source>
</evidence>
<feature type="region of interest" description="Disordered" evidence="1">
    <location>
        <begin position="20"/>
        <end position="84"/>
    </location>
</feature>
<dbReference type="AlphaFoldDB" id="A0A2S3IDF1"/>
<sequence length="115" mass="12355">MKKIRLGDIASLFRKLEAKKNDAEAAAPAPNTEVVPFLAQEQEGSGIPSSPAATVPPEDISPGLPPSSPPPPPPPPPIFDLDRLSQDPVDRFPIVSYSFEGSLYFAINMALMFLQ</sequence>
<dbReference type="Proteomes" id="UP000243499">
    <property type="component" value="Chromosome 8"/>
</dbReference>
<reference evidence="2" key="1">
    <citation type="submission" date="2018-04" db="EMBL/GenBank/DDBJ databases">
        <title>WGS assembly of Panicum hallii.</title>
        <authorList>
            <person name="Lovell J."/>
            <person name="Jenkins J."/>
            <person name="Lowry D."/>
            <person name="Mamidi S."/>
            <person name="Sreedasyam A."/>
            <person name="Weng X."/>
            <person name="Barry K."/>
            <person name="Bonette J."/>
            <person name="Campitelli B."/>
            <person name="Daum C."/>
            <person name="Gordon S."/>
            <person name="Gould B."/>
            <person name="Lipzen A."/>
            <person name="Macqueen A."/>
            <person name="Palacio-Mejia J."/>
            <person name="Plott C."/>
            <person name="Shakirov E."/>
            <person name="Shu S."/>
            <person name="Yoshinaga Y."/>
            <person name="Zane M."/>
            <person name="Rokhsar D."/>
            <person name="Grimwood J."/>
            <person name="Schmutz J."/>
            <person name="Juenger T."/>
        </authorList>
    </citation>
    <scope>NUCLEOTIDE SEQUENCE [LARGE SCALE GENOMIC DNA]</scope>
    <source>
        <strain evidence="2">FIL2</strain>
    </source>
</reference>